<dbReference type="STRING" id="106549.A0A540KRB5"/>
<gene>
    <name evidence="1" type="ORF">C1H46_037677</name>
</gene>
<dbReference type="EMBL" id="VIEB01001013">
    <property type="protein sequence ID" value="TQD76775.1"/>
    <property type="molecule type" value="Genomic_DNA"/>
</dbReference>
<dbReference type="AlphaFoldDB" id="A0A540KRB5"/>
<organism evidence="1 2">
    <name type="scientific">Malus baccata</name>
    <name type="common">Siberian crab apple</name>
    <name type="synonym">Pyrus baccata</name>
    <dbReference type="NCBI Taxonomy" id="106549"/>
    <lineage>
        <taxon>Eukaryota</taxon>
        <taxon>Viridiplantae</taxon>
        <taxon>Streptophyta</taxon>
        <taxon>Embryophyta</taxon>
        <taxon>Tracheophyta</taxon>
        <taxon>Spermatophyta</taxon>
        <taxon>Magnoliopsida</taxon>
        <taxon>eudicotyledons</taxon>
        <taxon>Gunneridae</taxon>
        <taxon>Pentapetalae</taxon>
        <taxon>rosids</taxon>
        <taxon>fabids</taxon>
        <taxon>Rosales</taxon>
        <taxon>Rosaceae</taxon>
        <taxon>Amygdaloideae</taxon>
        <taxon>Maleae</taxon>
        <taxon>Malus</taxon>
    </lineage>
</organism>
<keyword evidence="2" id="KW-1185">Reference proteome</keyword>
<evidence type="ECO:0000313" key="2">
    <source>
        <dbReference type="Proteomes" id="UP000315295"/>
    </source>
</evidence>
<name>A0A540KRB5_MALBA</name>
<reference evidence="1 2" key="1">
    <citation type="journal article" date="2019" name="G3 (Bethesda)">
        <title>Sequencing of a Wild Apple (Malus baccata) Genome Unravels the Differences Between Cultivated and Wild Apple Species Regarding Disease Resistance and Cold Tolerance.</title>
        <authorList>
            <person name="Chen X."/>
        </authorList>
    </citation>
    <scope>NUCLEOTIDE SEQUENCE [LARGE SCALE GENOMIC DNA]</scope>
    <source>
        <strain evidence="2">cv. Shandingzi</strain>
        <tissue evidence="1">Leaves</tissue>
    </source>
</reference>
<sequence length="169" mass="18768">MFRHALEDSRPQYVLINLLSACIYLFDPMRLTSRTYENFNGFEIANGSVVAANPATVVGMLEILVKKAKKKTLTVNTYKARKKKAEVMRSRKAKQCLDAVQRGAAASACTCRLSLIWGFEFGGGGEIGKDKVFRDFVLIGWVFCSKGTDPIKFECADLRALDAKISNCL</sequence>
<evidence type="ECO:0000313" key="1">
    <source>
        <dbReference type="EMBL" id="TQD76775.1"/>
    </source>
</evidence>
<comment type="caution">
    <text evidence="1">The sequence shown here is derived from an EMBL/GenBank/DDBJ whole genome shotgun (WGS) entry which is preliminary data.</text>
</comment>
<proteinExistence type="predicted"/>
<dbReference type="Proteomes" id="UP000315295">
    <property type="component" value="Unassembled WGS sequence"/>
</dbReference>
<dbReference type="PROSITE" id="PS51257">
    <property type="entry name" value="PROKAR_LIPOPROTEIN"/>
    <property type="match status" value="1"/>
</dbReference>
<protein>
    <submittedName>
        <fullName evidence="1">Uncharacterized protein</fullName>
    </submittedName>
</protein>
<accession>A0A540KRB5</accession>